<dbReference type="Gene3D" id="1.10.10.10">
    <property type="entry name" value="Winged helix-like DNA-binding domain superfamily/Winged helix DNA-binding domain"/>
    <property type="match status" value="1"/>
</dbReference>
<dbReference type="InterPro" id="IPR003488">
    <property type="entry name" value="DprA"/>
</dbReference>
<dbReference type="Pfam" id="PF14520">
    <property type="entry name" value="HHH_5"/>
    <property type="match status" value="1"/>
</dbReference>
<dbReference type="InterPro" id="IPR057666">
    <property type="entry name" value="DrpA_SLOG"/>
</dbReference>
<dbReference type="EMBL" id="CP066776">
    <property type="protein sequence ID" value="QQL46163.1"/>
    <property type="molecule type" value="Genomic_DNA"/>
</dbReference>
<feature type="domain" description="DprA winged helix" evidence="3">
    <location>
        <begin position="305"/>
        <end position="364"/>
    </location>
</feature>
<organism evidence="4 5">
    <name type="scientific">Sulfuriroseicoccus oceanibius</name>
    <dbReference type="NCBI Taxonomy" id="2707525"/>
    <lineage>
        <taxon>Bacteria</taxon>
        <taxon>Pseudomonadati</taxon>
        <taxon>Verrucomicrobiota</taxon>
        <taxon>Verrucomicrobiia</taxon>
        <taxon>Verrucomicrobiales</taxon>
        <taxon>Verrucomicrobiaceae</taxon>
        <taxon>Sulfuriroseicoccus</taxon>
    </lineage>
</organism>
<dbReference type="Proteomes" id="UP000475117">
    <property type="component" value="Chromosome"/>
</dbReference>
<sequence>MDNRDALLAFTYLPKVGPTTVARLCEAFGSPAAALTATSTALQKVKGIGAQLTSTIAHWRDTVDLDAIHREMESLNLRYLTNEDDEFPAPLRQIHGAPFGLFIAGELLPRDNHGIAVVGSRRCTHYGLTATRNLSAQIARSGLTVVSGLARGIDAEAHTAALEAGGRTIAVIGSGLGNIYPLEHKQLARRIVQEKAGAVLSEFPIRMAPNKQSFPLRNRIVSGMCKGLLVTECPAWSGAMITANLAAEQDRQVYAVPGPIDHPTSAGCHKLIQEGAKLTTCADDILEDLEFLLPPGSAINRDELPKSPPPANLTTNESSVYAVLDSSERHLDEIVNLTKLTVPVVSTTLMKLEIKRLAKQLPGNRYVKLV</sequence>
<dbReference type="RefSeq" id="WP_164362894.1">
    <property type="nucleotide sequence ID" value="NZ_CP066776.1"/>
</dbReference>
<dbReference type="KEGG" id="soa:G3M56_006170"/>
<accession>A0A6B3L1I6</accession>
<evidence type="ECO:0000313" key="4">
    <source>
        <dbReference type="EMBL" id="QQL46163.1"/>
    </source>
</evidence>
<reference evidence="4 5" key="1">
    <citation type="submission" date="2020-12" db="EMBL/GenBank/DDBJ databases">
        <title>Sulforoseuscoccus oceanibium gen. nov., sp. nov., a representative of the phylum Verrucomicrobia with special cytoplasmic membrane, and proposal of Sulforoseuscoccusaceae fam. nov.</title>
        <authorList>
            <person name="Xi F."/>
        </authorList>
    </citation>
    <scope>NUCLEOTIDE SEQUENCE [LARGE SCALE GENOMIC DNA]</scope>
    <source>
        <strain evidence="4 5">T37</strain>
    </source>
</reference>
<proteinExistence type="inferred from homology"/>
<evidence type="ECO:0000259" key="2">
    <source>
        <dbReference type="Pfam" id="PF02481"/>
    </source>
</evidence>
<dbReference type="SUPFAM" id="SSF47781">
    <property type="entry name" value="RuvA domain 2-like"/>
    <property type="match status" value="1"/>
</dbReference>
<dbReference type="InterPro" id="IPR041614">
    <property type="entry name" value="DprA_WH"/>
</dbReference>
<dbReference type="SUPFAM" id="SSF102405">
    <property type="entry name" value="MCP/YpsA-like"/>
    <property type="match status" value="1"/>
</dbReference>
<comment type="similarity">
    <text evidence="1">Belongs to the DprA/Smf family.</text>
</comment>
<dbReference type="Gene3D" id="3.40.50.450">
    <property type="match status" value="1"/>
</dbReference>
<dbReference type="PANTHER" id="PTHR43022">
    <property type="entry name" value="PROTEIN SMF"/>
    <property type="match status" value="1"/>
</dbReference>
<protein>
    <submittedName>
        <fullName evidence="4">DNA-protecting protein DprA</fullName>
    </submittedName>
</protein>
<dbReference type="Pfam" id="PF17782">
    <property type="entry name" value="WHD_DprA"/>
    <property type="match status" value="1"/>
</dbReference>
<dbReference type="AlphaFoldDB" id="A0A6B3L1I6"/>
<evidence type="ECO:0000259" key="3">
    <source>
        <dbReference type="Pfam" id="PF17782"/>
    </source>
</evidence>
<name>A0A6B3L1I6_9BACT</name>
<dbReference type="NCBIfam" id="TIGR00732">
    <property type="entry name" value="dprA"/>
    <property type="match status" value="1"/>
</dbReference>
<evidence type="ECO:0000313" key="5">
    <source>
        <dbReference type="Proteomes" id="UP000475117"/>
    </source>
</evidence>
<gene>
    <name evidence="4" type="primary">dprA</name>
    <name evidence="4" type="ORF">G3M56_006170</name>
</gene>
<keyword evidence="5" id="KW-1185">Reference proteome</keyword>
<dbReference type="PANTHER" id="PTHR43022:SF1">
    <property type="entry name" value="PROTEIN SMF"/>
    <property type="match status" value="1"/>
</dbReference>
<dbReference type="GO" id="GO:0009294">
    <property type="term" value="P:DNA-mediated transformation"/>
    <property type="evidence" value="ECO:0007669"/>
    <property type="project" value="InterPro"/>
</dbReference>
<feature type="domain" description="Smf/DprA SLOG" evidence="2">
    <location>
        <begin position="79"/>
        <end position="289"/>
    </location>
</feature>
<dbReference type="Pfam" id="PF02481">
    <property type="entry name" value="DNA_processg_A"/>
    <property type="match status" value="1"/>
</dbReference>
<dbReference type="InterPro" id="IPR010994">
    <property type="entry name" value="RuvA_2-like"/>
</dbReference>
<dbReference type="InterPro" id="IPR036388">
    <property type="entry name" value="WH-like_DNA-bd_sf"/>
</dbReference>
<evidence type="ECO:0000256" key="1">
    <source>
        <dbReference type="ARBA" id="ARBA00006525"/>
    </source>
</evidence>